<evidence type="ECO:0000313" key="4">
    <source>
        <dbReference type="Proteomes" id="UP000601768"/>
    </source>
</evidence>
<protein>
    <submittedName>
        <fullName evidence="3">Uncharacterized protein</fullName>
    </submittedName>
</protein>
<dbReference type="EMBL" id="JACNEP010000017">
    <property type="protein sequence ID" value="MBC3767378.1"/>
    <property type="molecule type" value="Genomic_DNA"/>
</dbReference>
<organism evidence="3 4">
    <name type="scientific">Neptunicella marina</name>
    <dbReference type="NCBI Taxonomy" id="2125989"/>
    <lineage>
        <taxon>Bacteria</taxon>
        <taxon>Pseudomonadati</taxon>
        <taxon>Pseudomonadota</taxon>
        <taxon>Gammaproteobacteria</taxon>
        <taxon>Alteromonadales</taxon>
        <taxon>Alteromonadaceae</taxon>
        <taxon>Neptunicella</taxon>
    </lineage>
</organism>
<reference evidence="3" key="1">
    <citation type="journal article" date="2018" name="Int. J. Syst. Evol. Microbiol.">
        <title>Neptunicella marina gen. nov., sp. nov., isolated from surface seawater.</title>
        <authorList>
            <person name="Liu X."/>
            <person name="Lai Q."/>
            <person name="Du Y."/>
            <person name="Zhang X."/>
            <person name="Liu Z."/>
            <person name="Sun F."/>
            <person name="Shao Z."/>
        </authorList>
    </citation>
    <scope>NUCLEOTIDE SEQUENCE</scope>
    <source>
        <strain evidence="3">S27-2</strain>
    </source>
</reference>
<keyword evidence="1" id="KW-0175">Coiled coil</keyword>
<dbReference type="AlphaFoldDB" id="A0A8J6M3D7"/>
<accession>A0A8J6M3D7</accession>
<feature type="region of interest" description="Disordered" evidence="2">
    <location>
        <begin position="15"/>
        <end position="38"/>
    </location>
</feature>
<proteinExistence type="predicted"/>
<evidence type="ECO:0000313" key="3">
    <source>
        <dbReference type="EMBL" id="MBC3767378.1"/>
    </source>
</evidence>
<keyword evidence="4" id="KW-1185">Reference proteome</keyword>
<feature type="coiled-coil region" evidence="1">
    <location>
        <begin position="56"/>
        <end position="107"/>
    </location>
</feature>
<dbReference type="RefSeq" id="WP_186507899.1">
    <property type="nucleotide sequence ID" value="NZ_JACNEP010000017.1"/>
</dbReference>
<comment type="caution">
    <text evidence="3">The sequence shown here is derived from an EMBL/GenBank/DDBJ whole genome shotgun (WGS) entry which is preliminary data.</text>
</comment>
<dbReference type="Proteomes" id="UP000601768">
    <property type="component" value="Unassembled WGS sequence"/>
</dbReference>
<name>A0A8J6M3D7_9ALTE</name>
<gene>
    <name evidence="3" type="ORF">H8B19_15985</name>
</gene>
<reference evidence="3" key="2">
    <citation type="submission" date="2020-08" db="EMBL/GenBank/DDBJ databases">
        <authorList>
            <person name="Lai Q."/>
        </authorList>
    </citation>
    <scope>NUCLEOTIDE SEQUENCE</scope>
    <source>
        <strain evidence="3">S27-2</strain>
    </source>
</reference>
<evidence type="ECO:0000256" key="1">
    <source>
        <dbReference type="SAM" id="Coils"/>
    </source>
</evidence>
<evidence type="ECO:0000256" key="2">
    <source>
        <dbReference type="SAM" id="MobiDB-lite"/>
    </source>
</evidence>
<sequence length="141" mass="15562">MNVDSTNPVTAAYYNNKAANIVPSPTTGNDADETEKSTGDKVFLSEAFEQIVANRIGLDKEKMDELKQKIEELENKESLTDKEKLELEQLRNALEELVKQAAEREAKSQAAGNPDVKPVATASAAQLAVYQMYSKQPDKET</sequence>